<evidence type="ECO:0000313" key="7">
    <source>
        <dbReference type="EMBL" id="KAK4886717.1"/>
    </source>
</evidence>
<dbReference type="GO" id="GO:0003677">
    <property type="term" value="F:DNA binding"/>
    <property type="evidence" value="ECO:0007669"/>
    <property type="project" value="UniProtKB-KW"/>
</dbReference>
<feature type="domain" description="THAP-type" evidence="6">
    <location>
        <begin position="5"/>
        <end position="60"/>
    </location>
</feature>
<keyword evidence="1" id="KW-0479">Metal-binding</keyword>
<name>A0AAN7Q941_9COLE</name>
<dbReference type="EMBL" id="JARPUR010000001">
    <property type="protein sequence ID" value="KAK4886717.1"/>
    <property type="molecule type" value="Genomic_DNA"/>
</dbReference>
<feature type="region of interest" description="Disordered" evidence="5">
    <location>
        <begin position="57"/>
        <end position="77"/>
    </location>
</feature>
<evidence type="ECO:0000256" key="2">
    <source>
        <dbReference type="ARBA" id="ARBA00022771"/>
    </source>
</evidence>
<proteinExistence type="predicted"/>
<sequence length="77" mass="8738">MKMSCMVVGCGSTGNVCNILQERREKWIGALRRADLTEQKLKYGRICSKHFITGKPAKLTEKNHPDGIQNKNSRTNF</sequence>
<evidence type="ECO:0000313" key="8">
    <source>
        <dbReference type="Proteomes" id="UP001353858"/>
    </source>
</evidence>
<evidence type="ECO:0000256" key="5">
    <source>
        <dbReference type="SAM" id="MobiDB-lite"/>
    </source>
</evidence>
<gene>
    <name evidence="7" type="ORF">RN001_002988</name>
</gene>
<protein>
    <recommendedName>
        <fullName evidence="6">THAP-type domain-containing protein</fullName>
    </recommendedName>
</protein>
<dbReference type="InterPro" id="IPR006612">
    <property type="entry name" value="THAP_Znf"/>
</dbReference>
<accession>A0AAN7Q941</accession>
<keyword evidence="3" id="KW-0862">Zinc</keyword>
<evidence type="ECO:0000256" key="4">
    <source>
        <dbReference type="ARBA" id="ARBA00023125"/>
    </source>
</evidence>
<comment type="caution">
    <text evidence="7">The sequence shown here is derived from an EMBL/GenBank/DDBJ whole genome shotgun (WGS) entry which is preliminary data.</text>
</comment>
<keyword evidence="8" id="KW-1185">Reference proteome</keyword>
<dbReference type="AlphaFoldDB" id="A0AAN7Q941"/>
<evidence type="ECO:0000256" key="3">
    <source>
        <dbReference type="ARBA" id="ARBA00022833"/>
    </source>
</evidence>
<keyword evidence="4" id="KW-0238">DNA-binding</keyword>
<dbReference type="Proteomes" id="UP001353858">
    <property type="component" value="Unassembled WGS sequence"/>
</dbReference>
<organism evidence="7 8">
    <name type="scientific">Aquatica leii</name>
    <dbReference type="NCBI Taxonomy" id="1421715"/>
    <lineage>
        <taxon>Eukaryota</taxon>
        <taxon>Metazoa</taxon>
        <taxon>Ecdysozoa</taxon>
        <taxon>Arthropoda</taxon>
        <taxon>Hexapoda</taxon>
        <taxon>Insecta</taxon>
        <taxon>Pterygota</taxon>
        <taxon>Neoptera</taxon>
        <taxon>Endopterygota</taxon>
        <taxon>Coleoptera</taxon>
        <taxon>Polyphaga</taxon>
        <taxon>Elateriformia</taxon>
        <taxon>Elateroidea</taxon>
        <taxon>Lampyridae</taxon>
        <taxon>Luciolinae</taxon>
        <taxon>Aquatica</taxon>
    </lineage>
</organism>
<dbReference type="SUPFAM" id="SSF57716">
    <property type="entry name" value="Glucocorticoid receptor-like (DNA-binding domain)"/>
    <property type="match status" value="1"/>
</dbReference>
<keyword evidence="2" id="KW-0863">Zinc-finger</keyword>
<evidence type="ECO:0000256" key="1">
    <source>
        <dbReference type="ARBA" id="ARBA00022723"/>
    </source>
</evidence>
<dbReference type="GO" id="GO:0008270">
    <property type="term" value="F:zinc ion binding"/>
    <property type="evidence" value="ECO:0007669"/>
    <property type="project" value="UniProtKB-KW"/>
</dbReference>
<dbReference type="Pfam" id="PF05485">
    <property type="entry name" value="THAP"/>
    <property type="match status" value="1"/>
</dbReference>
<evidence type="ECO:0000259" key="6">
    <source>
        <dbReference type="Pfam" id="PF05485"/>
    </source>
</evidence>
<reference evidence="8" key="1">
    <citation type="submission" date="2023-01" db="EMBL/GenBank/DDBJ databases">
        <title>Key to firefly adult light organ development and bioluminescence: homeobox transcription factors regulate luciferase expression and transportation to peroxisome.</title>
        <authorList>
            <person name="Fu X."/>
        </authorList>
    </citation>
    <scope>NUCLEOTIDE SEQUENCE [LARGE SCALE GENOMIC DNA]</scope>
</reference>